<keyword evidence="3" id="KW-1185">Reference proteome</keyword>
<feature type="region of interest" description="Disordered" evidence="1">
    <location>
        <begin position="75"/>
        <end position="96"/>
    </location>
</feature>
<reference evidence="2" key="2">
    <citation type="submission" date="2023-06" db="EMBL/GenBank/DDBJ databases">
        <authorList>
            <consortium name="Lawrence Berkeley National Laboratory"/>
            <person name="Haridas S."/>
            <person name="Hensen N."/>
            <person name="Bonometti L."/>
            <person name="Westerberg I."/>
            <person name="Brannstrom I.O."/>
            <person name="Guillou S."/>
            <person name="Cros-Aarteil S."/>
            <person name="Calhoun S."/>
            <person name="Kuo A."/>
            <person name="Mondo S."/>
            <person name="Pangilinan J."/>
            <person name="Riley R."/>
            <person name="Labutti K."/>
            <person name="Andreopoulos B."/>
            <person name="Lipzen A."/>
            <person name="Chen C."/>
            <person name="Yanf M."/>
            <person name="Daum C."/>
            <person name="Ng V."/>
            <person name="Clum A."/>
            <person name="Steindorff A."/>
            <person name="Ohm R."/>
            <person name="Martin F."/>
            <person name="Silar P."/>
            <person name="Natvig D."/>
            <person name="Lalanne C."/>
            <person name="Gautier V."/>
            <person name="Ament-Velasquez S.L."/>
            <person name="Kruys A."/>
            <person name="Hutchinson M.I."/>
            <person name="Powell A.J."/>
            <person name="Barry K."/>
            <person name="Miller A.N."/>
            <person name="Grigoriev I.V."/>
            <person name="Debuchy R."/>
            <person name="Gladieux P."/>
            <person name="Thoren M.H."/>
            <person name="Johannesson H."/>
        </authorList>
    </citation>
    <scope>NUCLEOTIDE SEQUENCE</scope>
    <source>
        <strain evidence="2">CBS 168.71</strain>
    </source>
</reference>
<dbReference type="Proteomes" id="UP001278766">
    <property type="component" value="Unassembled WGS sequence"/>
</dbReference>
<protein>
    <submittedName>
        <fullName evidence="2">Uncharacterized protein</fullName>
    </submittedName>
</protein>
<feature type="region of interest" description="Disordered" evidence="1">
    <location>
        <begin position="1"/>
        <end position="40"/>
    </location>
</feature>
<dbReference type="RefSeq" id="XP_062654989.1">
    <property type="nucleotide sequence ID" value="XM_062804693.1"/>
</dbReference>
<evidence type="ECO:0000313" key="2">
    <source>
        <dbReference type="EMBL" id="KAK3291475.1"/>
    </source>
</evidence>
<name>A0AAE0H7R2_9PEZI</name>
<comment type="caution">
    <text evidence="2">The sequence shown here is derived from an EMBL/GenBank/DDBJ whole genome shotgun (WGS) entry which is preliminary data.</text>
</comment>
<evidence type="ECO:0000256" key="1">
    <source>
        <dbReference type="SAM" id="MobiDB-lite"/>
    </source>
</evidence>
<proteinExistence type="predicted"/>
<dbReference type="GeneID" id="87841641"/>
<accession>A0AAE0H7R2</accession>
<reference evidence="2" key="1">
    <citation type="journal article" date="2023" name="Mol. Phylogenet. Evol.">
        <title>Genome-scale phylogeny and comparative genomics of the fungal order Sordariales.</title>
        <authorList>
            <person name="Hensen N."/>
            <person name="Bonometti L."/>
            <person name="Westerberg I."/>
            <person name="Brannstrom I.O."/>
            <person name="Guillou S."/>
            <person name="Cros-Aarteil S."/>
            <person name="Calhoun S."/>
            <person name="Haridas S."/>
            <person name="Kuo A."/>
            <person name="Mondo S."/>
            <person name="Pangilinan J."/>
            <person name="Riley R."/>
            <person name="LaButti K."/>
            <person name="Andreopoulos B."/>
            <person name="Lipzen A."/>
            <person name="Chen C."/>
            <person name="Yan M."/>
            <person name="Daum C."/>
            <person name="Ng V."/>
            <person name="Clum A."/>
            <person name="Steindorff A."/>
            <person name="Ohm R.A."/>
            <person name="Martin F."/>
            <person name="Silar P."/>
            <person name="Natvig D.O."/>
            <person name="Lalanne C."/>
            <person name="Gautier V."/>
            <person name="Ament-Velasquez S.L."/>
            <person name="Kruys A."/>
            <person name="Hutchinson M.I."/>
            <person name="Powell A.J."/>
            <person name="Barry K."/>
            <person name="Miller A.N."/>
            <person name="Grigoriev I.V."/>
            <person name="Debuchy R."/>
            <person name="Gladieux P."/>
            <person name="Hiltunen Thoren M."/>
            <person name="Johannesson H."/>
        </authorList>
    </citation>
    <scope>NUCLEOTIDE SEQUENCE</scope>
    <source>
        <strain evidence="2">CBS 168.71</strain>
    </source>
</reference>
<evidence type="ECO:0000313" key="3">
    <source>
        <dbReference type="Proteomes" id="UP001278766"/>
    </source>
</evidence>
<feature type="compositionally biased region" description="Low complexity" evidence="1">
    <location>
        <begin position="1"/>
        <end position="26"/>
    </location>
</feature>
<gene>
    <name evidence="2" type="ORF">B0H64DRAFT_409106</name>
</gene>
<dbReference type="EMBL" id="JAUEPN010000009">
    <property type="protein sequence ID" value="KAK3291475.1"/>
    <property type="molecule type" value="Genomic_DNA"/>
</dbReference>
<dbReference type="AlphaFoldDB" id="A0AAE0H7R2"/>
<organism evidence="2 3">
    <name type="scientific">Chaetomium fimeti</name>
    <dbReference type="NCBI Taxonomy" id="1854472"/>
    <lineage>
        <taxon>Eukaryota</taxon>
        <taxon>Fungi</taxon>
        <taxon>Dikarya</taxon>
        <taxon>Ascomycota</taxon>
        <taxon>Pezizomycotina</taxon>
        <taxon>Sordariomycetes</taxon>
        <taxon>Sordariomycetidae</taxon>
        <taxon>Sordariales</taxon>
        <taxon>Chaetomiaceae</taxon>
        <taxon>Chaetomium</taxon>
    </lineage>
</organism>
<sequence length="96" mass="10543">MEETQNNSTMNHSDDNNSNSSNSSNNNRRHRKRDPNKPSFAMISWFAEKPGQQPFCGLAGVTLVKNNSSHMMVSPLDEDLGFGPTSDSAKNDGGEK</sequence>